<accession>A0ABP9FUS9</accession>
<keyword evidence="2" id="KW-0472">Membrane</keyword>
<dbReference type="Proteomes" id="UP001500368">
    <property type="component" value="Unassembled WGS sequence"/>
</dbReference>
<name>A0ABP9FUS9_9MICC</name>
<evidence type="ECO:0000313" key="4">
    <source>
        <dbReference type="Proteomes" id="UP001500368"/>
    </source>
</evidence>
<proteinExistence type="predicted"/>
<evidence type="ECO:0000256" key="1">
    <source>
        <dbReference type="SAM" id="MobiDB-lite"/>
    </source>
</evidence>
<keyword evidence="2" id="KW-1133">Transmembrane helix</keyword>
<feature type="transmembrane region" description="Helical" evidence="2">
    <location>
        <begin position="6"/>
        <end position="24"/>
    </location>
</feature>
<comment type="caution">
    <text evidence="3">The sequence shown here is derived from an EMBL/GenBank/DDBJ whole genome shotgun (WGS) entry which is preliminary data.</text>
</comment>
<evidence type="ECO:0000256" key="2">
    <source>
        <dbReference type="SAM" id="Phobius"/>
    </source>
</evidence>
<keyword evidence="2" id="KW-0812">Transmembrane</keyword>
<organism evidence="3 4">
    <name type="scientific">Nesterenkonia rhizosphaerae</name>
    <dbReference type="NCBI Taxonomy" id="1348272"/>
    <lineage>
        <taxon>Bacteria</taxon>
        <taxon>Bacillati</taxon>
        <taxon>Actinomycetota</taxon>
        <taxon>Actinomycetes</taxon>
        <taxon>Micrococcales</taxon>
        <taxon>Micrococcaceae</taxon>
        <taxon>Nesterenkonia</taxon>
    </lineage>
</organism>
<gene>
    <name evidence="3" type="ORF">GCM10025790_11900</name>
</gene>
<dbReference type="RefSeq" id="WP_044495084.1">
    <property type="nucleotide sequence ID" value="NZ_BAABLW010000007.1"/>
</dbReference>
<protein>
    <recommendedName>
        <fullName evidence="5">SHOCT domain-containing protein</fullName>
    </recommendedName>
</protein>
<keyword evidence="4" id="KW-1185">Reference proteome</keyword>
<sequence length="99" mass="11093">MPWIAWVAIVGIIVFGLTQVISMVTGRPLPGGSGTSEELEELRKRIKKLEKAHSAGELDPPRVPSKAEENMAAEDRWRLDMLETRLEELEKRNKPDDGA</sequence>
<feature type="region of interest" description="Disordered" evidence="1">
    <location>
        <begin position="50"/>
        <end position="71"/>
    </location>
</feature>
<evidence type="ECO:0000313" key="3">
    <source>
        <dbReference type="EMBL" id="GAA4918044.1"/>
    </source>
</evidence>
<reference evidence="4" key="1">
    <citation type="journal article" date="2019" name="Int. J. Syst. Evol. Microbiol.">
        <title>The Global Catalogue of Microorganisms (GCM) 10K type strain sequencing project: providing services to taxonomists for standard genome sequencing and annotation.</title>
        <authorList>
            <consortium name="The Broad Institute Genomics Platform"/>
            <consortium name="The Broad Institute Genome Sequencing Center for Infectious Disease"/>
            <person name="Wu L."/>
            <person name="Ma J."/>
        </authorList>
    </citation>
    <scope>NUCLEOTIDE SEQUENCE [LARGE SCALE GENOMIC DNA]</scope>
    <source>
        <strain evidence="4">JCM 19129</strain>
    </source>
</reference>
<evidence type="ECO:0008006" key="5">
    <source>
        <dbReference type="Google" id="ProtNLM"/>
    </source>
</evidence>
<dbReference type="EMBL" id="BAABLW010000007">
    <property type="protein sequence ID" value="GAA4918044.1"/>
    <property type="molecule type" value="Genomic_DNA"/>
</dbReference>